<feature type="compositionally biased region" description="Basic and acidic residues" evidence="4">
    <location>
        <begin position="756"/>
        <end position="768"/>
    </location>
</feature>
<evidence type="ECO:0000313" key="9">
    <source>
        <dbReference type="RefSeq" id="XP_010496004.1"/>
    </source>
</evidence>
<evidence type="ECO:0000313" key="8">
    <source>
        <dbReference type="RefSeq" id="XP_010495995.1"/>
    </source>
</evidence>
<dbReference type="RefSeq" id="XP_010495984.1">
    <property type="nucleotide sequence ID" value="XM_010497682.2"/>
</dbReference>
<feature type="region of interest" description="Disordered" evidence="4">
    <location>
        <begin position="710"/>
        <end position="729"/>
    </location>
</feature>
<feature type="domain" description="DUF4005" evidence="5">
    <location>
        <begin position="673"/>
        <end position="725"/>
    </location>
</feature>
<sequence>MGKTPGKWIKTLLLGKKSPKSSLENRSQKLGSAKKEELVVSVTEDLSNLTVDPPVVSSQPVPASSAQNVANNGDESKDNLESGNDLGEIELERAAIKVQATFRAHQARRAFRTLKGIIRLQAFIRGHLVRRQAIATYSCIFGIVKFQALVRGQKARSSDNGIVFQKTHMVAGDSEALQSNTYSWMDNPTKFVFVNQLLASSATALPLKIQYGPEEPNSAKVWLVRWTQLQVWSSGSRVARVEIPKSQSKKRNYEAVVEADKARPKRGIKKPSGPNSGTGAIRSSAESDKPKRNVRKASTLSKDAVRTESNKAKPHSRKSRGVSKKEVSPLEIKDEKPSPSLKRSSLSNGSKKATFRSAEKKKKDTADSVQIEHEEKVSEKVLEGGDNIELAETEKSTLDSVQIEPEGKVLEGGDNIELAETEKSTLDSVQIEPEGKVLEGGDNIELAETEKSTLDSVQIEPEGKVLEGGDNIELAETEKSTLDSVQIEPEGKVLEGGDNIELAETEKSTLDSVQIEPEGKVLEGGDNIELAETEKSTLDSVQIEPEGKVLEGGDNIELAETEKSTLDSVQIEPEGKVLVGGDNIVLTEKEKDNTDAVPVELDVVQDENSPVLDKLEEDEPKTAETNDKGDDLKCSEVEISSENSNVCSDNTKPTERRALLPAKIDNQDHGLTHSGRKIPSYMAPTASAKARVKGESSPRFSLEKTEINGSVRRHSLSSPANGQLSTTTMSPRAHKLLLASAKGSMNGDKSLTSSKDITHKSTRSDWKR</sequence>
<name>A0ABM0Y5U2_CAMSA</name>
<evidence type="ECO:0000256" key="1">
    <source>
        <dbReference type="ARBA" id="ARBA00022860"/>
    </source>
</evidence>
<feature type="compositionally biased region" description="Basic and acidic residues" evidence="4">
    <location>
        <begin position="323"/>
        <end position="337"/>
    </location>
</feature>
<feature type="compositionally biased region" description="Basic residues" evidence="4">
    <location>
        <begin position="312"/>
        <end position="322"/>
    </location>
</feature>
<evidence type="ECO:0000256" key="2">
    <source>
        <dbReference type="ARBA" id="ARBA00024341"/>
    </source>
</evidence>
<proteinExistence type="inferred from homology"/>
<dbReference type="RefSeq" id="XP_010495995.1">
    <property type="nucleotide sequence ID" value="XM_010497693.2"/>
</dbReference>
<evidence type="ECO:0000256" key="4">
    <source>
        <dbReference type="SAM" id="MobiDB-lite"/>
    </source>
</evidence>
<comment type="similarity">
    <text evidence="2">Belongs to the IQD family.</text>
</comment>
<dbReference type="Pfam" id="PF00612">
    <property type="entry name" value="IQ"/>
    <property type="match status" value="2"/>
</dbReference>
<feature type="compositionally biased region" description="Low complexity" evidence="4">
    <location>
        <begin position="51"/>
        <end position="67"/>
    </location>
</feature>
<dbReference type="PROSITE" id="PS50096">
    <property type="entry name" value="IQ"/>
    <property type="match status" value="2"/>
</dbReference>
<dbReference type="RefSeq" id="XP_010496004.1">
    <property type="nucleotide sequence ID" value="XM_010497702.2"/>
</dbReference>
<dbReference type="SMART" id="SM00015">
    <property type="entry name" value="IQ"/>
    <property type="match status" value="2"/>
</dbReference>
<feature type="region of interest" description="Disordered" evidence="4">
    <location>
        <begin position="51"/>
        <end position="83"/>
    </location>
</feature>
<dbReference type="Pfam" id="PF13178">
    <property type="entry name" value="DUF4005"/>
    <property type="match status" value="1"/>
</dbReference>
<feature type="region of interest" description="Disordered" evidence="4">
    <location>
        <begin position="739"/>
        <end position="768"/>
    </location>
</feature>
<dbReference type="Proteomes" id="UP000694864">
    <property type="component" value="Chromosome 3"/>
</dbReference>
<keyword evidence="6" id="KW-1185">Reference proteome</keyword>
<protein>
    <submittedName>
        <fullName evidence="7 8">Protein IQ-DOMAIN 31-like isoform X1</fullName>
    </submittedName>
</protein>
<dbReference type="CDD" id="cd23767">
    <property type="entry name" value="IQCD"/>
    <property type="match status" value="1"/>
</dbReference>
<feature type="compositionally biased region" description="Polar residues" evidence="4">
    <location>
        <begin position="716"/>
        <end position="729"/>
    </location>
</feature>
<evidence type="ECO:0000313" key="7">
    <source>
        <dbReference type="RefSeq" id="XP_010495984.1"/>
    </source>
</evidence>
<dbReference type="Gene3D" id="1.20.5.190">
    <property type="match status" value="1"/>
</dbReference>
<reference evidence="7 8" key="3">
    <citation type="submission" date="2025-05" db="UniProtKB">
        <authorList>
            <consortium name="RefSeq"/>
        </authorList>
    </citation>
    <scope>IDENTIFICATION</scope>
    <source>
        <tissue evidence="7 8">Leaf</tissue>
    </source>
</reference>
<dbReference type="InterPro" id="IPR025064">
    <property type="entry name" value="DUF4005"/>
</dbReference>
<reference evidence="6" key="2">
    <citation type="journal article" date="2014" name="Nat. Commun.">
        <title>The emerging biofuel crop Camelina sativa retains a highly undifferentiated hexaploid genome structure.</title>
        <authorList>
            <person name="Kagale S."/>
            <person name="Koh C."/>
            <person name="Nixon J."/>
            <person name="Bollina V."/>
            <person name="Clarke W.E."/>
            <person name="Tuteja R."/>
            <person name="Spillane C."/>
            <person name="Robinson S.J."/>
            <person name="Links M.G."/>
            <person name="Clarke C."/>
            <person name="Higgins E.E."/>
            <person name="Huebert T."/>
            <person name="Sharpe A.G."/>
            <person name="Parkin I.A."/>
        </authorList>
    </citation>
    <scope>NUCLEOTIDE SEQUENCE [LARGE SCALE GENOMIC DNA]</scope>
    <source>
        <strain evidence="6">r\DH55</strain>
    </source>
</reference>
<dbReference type="RefSeq" id="XP_010496009.1">
    <property type="nucleotide sequence ID" value="XM_010497707.2"/>
</dbReference>
<reference evidence="6" key="1">
    <citation type="journal article" date="1997" name="Nucleic Acids Res.">
        <title>tRNAscan-SE: a program for improved detection of transfer RNA genes in genomic sequence.</title>
        <authorList>
            <person name="Lowe T.M."/>
            <person name="Eddy S.R."/>
        </authorList>
    </citation>
    <scope>NUCLEOTIDE SEQUENCE [LARGE SCALE GENOMIC DNA]</scope>
    <source>
        <strain evidence="6">r\DH55</strain>
    </source>
</reference>
<organism evidence="6 7">
    <name type="scientific">Camelina sativa</name>
    <name type="common">False flax</name>
    <name type="synonym">Myagrum sativum</name>
    <dbReference type="NCBI Taxonomy" id="90675"/>
    <lineage>
        <taxon>Eukaryota</taxon>
        <taxon>Viridiplantae</taxon>
        <taxon>Streptophyta</taxon>
        <taxon>Embryophyta</taxon>
        <taxon>Tracheophyta</taxon>
        <taxon>Spermatophyta</taxon>
        <taxon>Magnoliopsida</taxon>
        <taxon>eudicotyledons</taxon>
        <taxon>Gunneridae</taxon>
        <taxon>Pentapetalae</taxon>
        <taxon>rosids</taxon>
        <taxon>malvids</taxon>
        <taxon>Brassicales</taxon>
        <taxon>Brassicaceae</taxon>
        <taxon>Camelineae</taxon>
        <taxon>Camelina</taxon>
    </lineage>
</organism>
<dbReference type="GeneID" id="104773131"/>
<feature type="compositionally biased region" description="Low complexity" evidence="4">
    <location>
        <begin position="338"/>
        <end position="352"/>
    </location>
</feature>
<dbReference type="PANTHER" id="PTHR32295:SF269">
    <property type="entry name" value="PROTEIN IQ-DOMAIN 28"/>
    <property type="match status" value="1"/>
</dbReference>
<comment type="subunit">
    <text evidence="3">Binds to multiple calmodulin (CaM) in the presence of Ca(2+) and CaM-like proteins.</text>
</comment>
<dbReference type="InterPro" id="IPR000048">
    <property type="entry name" value="IQ_motif_EF-hand-BS"/>
</dbReference>
<evidence type="ECO:0000313" key="6">
    <source>
        <dbReference type="Proteomes" id="UP000694864"/>
    </source>
</evidence>
<evidence type="ECO:0000313" key="10">
    <source>
        <dbReference type="RefSeq" id="XP_010496009.1"/>
    </source>
</evidence>
<dbReference type="PANTHER" id="PTHR32295">
    <property type="entry name" value="IQ-DOMAIN 5-RELATED"/>
    <property type="match status" value="1"/>
</dbReference>
<evidence type="ECO:0000256" key="3">
    <source>
        <dbReference type="ARBA" id="ARBA00024378"/>
    </source>
</evidence>
<feature type="region of interest" description="Disordered" evidence="4">
    <location>
        <begin position="243"/>
        <end position="399"/>
    </location>
</feature>
<evidence type="ECO:0000259" key="5">
    <source>
        <dbReference type="Pfam" id="PF13178"/>
    </source>
</evidence>
<accession>A0ABM0Y5U2</accession>
<keyword evidence="1" id="KW-0112">Calmodulin-binding</keyword>
<gene>
    <name evidence="7 8 9 10" type="primary">LOC104773131</name>
</gene>
<feature type="compositionally biased region" description="Basic and acidic residues" evidence="4">
    <location>
        <begin position="357"/>
        <end position="383"/>
    </location>
</feature>